<dbReference type="EMBL" id="AEQP01000022">
    <property type="protein sequence ID" value="EFV94257.1"/>
    <property type="molecule type" value="Genomic_DNA"/>
</dbReference>
<feature type="region of interest" description="Disordered" evidence="5">
    <location>
        <begin position="247"/>
        <end position="273"/>
    </location>
</feature>
<reference evidence="6 7" key="1">
    <citation type="submission" date="2010-12" db="EMBL/GenBank/DDBJ databases">
        <authorList>
            <person name="Muzny D."/>
            <person name="Qin X."/>
            <person name="Deng J."/>
            <person name="Jiang H."/>
            <person name="Liu Y."/>
            <person name="Qu J."/>
            <person name="Song X.-Z."/>
            <person name="Zhang L."/>
            <person name="Thornton R."/>
            <person name="Coyle M."/>
            <person name="Francisco L."/>
            <person name="Jackson L."/>
            <person name="Javaid M."/>
            <person name="Korchina V."/>
            <person name="Kovar C."/>
            <person name="Mata R."/>
            <person name="Mathew T."/>
            <person name="Ngo R."/>
            <person name="Nguyen L."/>
            <person name="Nguyen N."/>
            <person name="Okwuonu G."/>
            <person name="Ongeri F."/>
            <person name="Pham C."/>
            <person name="Simmons D."/>
            <person name="Wilczek-Boney K."/>
            <person name="Hale W."/>
            <person name="Jakkamsetti A."/>
            <person name="Pham P."/>
            <person name="Ruth R."/>
            <person name="San Lucas F."/>
            <person name="Warren J."/>
            <person name="Zhang J."/>
            <person name="Zhao Z."/>
            <person name="Zhou C."/>
            <person name="Zhu D."/>
            <person name="Lee S."/>
            <person name="Bess C."/>
            <person name="Blankenburg K."/>
            <person name="Forbes L."/>
            <person name="Fu Q."/>
            <person name="Gubbala S."/>
            <person name="Hirani K."/>
            <person name="Jayaseelan J.C."/>
            <person name="Lara F."/>
            <person name="Munidasa M."/>
            <person name="Palculict T."/>
            <person name="Patil S."/>
            <person name="Pu L.-L."/>
            <person name="Saada N."/>
            <person name="Tang L."/>
            <person name="Weissenberger G."/>
            <person name="Zhu Y."/>
            <person name="Hemphill L."/>
            <person name="Shang Y."/>
            <person name="Youmans B."/>
            <person name="Ayvaz T."/>
            <person name="Ross M."/>
            <person name="Santibanez J."/>
            <person name="Aqrawi P."/>
            <person name="Gross S."/>
            <person name="Joshi V."/>
            <person name="Fowler G."/>
            <person name="Nazareth L."/>
            <person name="Reid J."/>
            <person name="Worley K."/>
            <person name="Petrosino J."/>
            <person name="Highlander S."/>
            <person name="Gibbs R."/>
        </authorList>
    </citation>
    <scope>NUCLEOTIDE SEQUENCE [LARGE SCALE GENOMIC DNA]</scope>
    <source>
        <strain evidence="6 7">ATCC 51599</strain>
    </source>
</reference>
<evidence type="ECO:0000256" key="5">
    <source>
        <dbReference type="SAM" id="MobiDB-lite"/>
    </source>
</evidence>
<dbReference type="PIRSF" id="PIRSF016557">
    <property type="entry name" value="Caps_synth_CpsB"/>
    <property type="match status" value="1"/>
</dbReference>
<gene>
    <name evidence="6" type="ORF">HMPREF0551_2372</name>
</gene>
<dbReference type="AlphaFoldDB" id="E7S0A8"/>
<evidence type="ECO:0000256" key="3">
    <source>
        <dbReference type="ARBA" id="ARBA00022801"/>
    </source>
</evidence>
<proteinExistence type="inferred from homology"/>
<dbReference type="Gene3D" id="3.20.20.140">
    <property type="entry name" value="Metal-dependent hydrolases"/>
    <property type="match status" value="1"/>
</dbReference>
<comment type="caution">
    <text evidence="6">The sequence shown here is derived from an EMBL/GenBank/DDBJ whole genome shotgun (WGS) entry which is preliminary data.</text>
</comment>
<dbReference type="Pfam" id="PF19567">
    <property type="entry name" value="CpsB_CapC"/>
    <property type="match status" value="1"/>
</dbReference>
<dbReference type="GO" id="GO:0045227">
    <property type="term" value="P:capsule polysaccharide biosynthetic process"/>
    <property type="evidence" value="ECO:0007669"/>
    <property type="project" value="UniProtKB-UniPathway"/>
</dbReference>
<evidence type="ECO:0000256" key="1">
    <source>
        <dbReference type="ARBA" id="ARBA00005750"/>
    </source>
</evidence>
<dbReference type="UniPathway" id="UPA00934"/>
<dbReference type="InterPro" id="IPR016667">
    <property type="entry name" value="Caps_polysacc_synth_CpsB/CapC"/>
</dbReference>
<accession>E7S0A8</accession>
<evidence type="ECO:0000256" key="2">
    <source>
        <dbReference type="ARBA" id="ARBA00013064"/>
    </source>
</evidence>
<dbReference type="Proteomes" id="UP000011021">
    <property type="component" value="Unassembled WGS sequence"/>
</dbReference>
<dbReference type="STRING" id="887898.HMPREF0551_2372"/>
<comment type="catalytic activity">
    <reaction evidence="4">
        <text>O-phospho-L-tyrosyl-[protein] + H2O = L-tyrosyl-[protein] + phosphate</text>
        <dbReference type="Rhea" id="RHEA:10684"/>
        <dbReference type="Rhea" id="RHEA-COMP:10136"/>
        <dbReference type="Rhea" id="RHEA-COMP:20101"/>
        <dbReference type="ChEBI" id="CHEBI:15377"/>
        <dbReference type="ChEBI" id="CHEBI:43474"/>
        <dbReference type="ChEBI" id="CHEBI:46858"/>
        <dbReference type="ChEBI" id="CHEBI:61978"/>
        <dbReference type="EC" id="3.1.3.48"/>
    </reaction>
</comment>
<name>E7S0A8_9BURK</name>
<dbReference type="RefSeq" id="WP_005674808.1">
    <property type="nucleotide sequence ID" value="NZ_CP146288.1"/>
</dbReference>
<feature type="compositionally biased region" description="Low complexity" evidence="5">
    <location>
        <begin position="248"/>
        <end position="263"/>
    </location>
</feature>
<keyword evidence="7" id="KW-1185">Reference proteome</keyword>
<evidence type="ECO:0000256" key="4">
    <source>
        <dbReference type="ARBA" id="ARBA00051722"/>
    </source>
</evidence>
<dbReference type="eggNOG" id="COG4464">
    <property type="taxonomic scope" value="Bacteria"/>
</dbReference>
<comment type="similarity">
    <text evidence="1">Belongs to the metallo-dependent hydrolases superfamily. CpsB/CapC family.</text>
</comment>
<dbReference type="PANTHER" id="PTHR39181:SF1">
    <property type="entry name" value="TYROSINE-PROTEIN PHOSPHATASE YWQE"/>
    <property type="match status" value="1"/>
</dbReference>
<protein>
    <recommendedName>
        <fullName evidence="2">protein-tyrosine-phosphatase</fullName>
        <ecNumber evidence="2">3.1.3.48</ecNumber>
    </recommendedName>
</protein>
<dbReference type="GO" id="GO:0030145">
    <property type="term" value="F:manganese ion binding"/>
    <property type="evidence" value="ECO:0007669"/>
    <property type="project" value="InterPro"/>
</dbReference>
<evidence type="ECO:0000313" key="6">
    <source>
        <dbReference type="EMBL" id="EFV94257.1"/>
    </source>
</evidence>
<keyword evidence="3 6" id="KW-0378">Hydrolase</keyword>
<sequence length="273" mass="29763">MMIDLHCHLLPGVDDGSRTMEDALELARAAVANGIHTSVLTPHVYPGVFDNQRSSLLPVFAEYRQALWEAGIPLDVRLGGEVHLHPDVFDMFARGELPMIGGLNGKKMMLLEFPDGAIPHGSDVACRMFADQGVHWLIAHPERNKAVMRNPDIIKPFVDMGCMLQLTAASVVGAFGRSAGQTAHTLLTRGLAHVVASDAHNLAHRPPRMGEARRYLSQHFGMGIAYRLTEENPARILAERVAEPGEELPLAQPQQATPAAAPQGVIPQRMYAN</sequence>
<evidence type="ECO:0000313" key="7">
    <source>
        <dbReference type="Proteomes" id="UP000011021"/>
    </source>
</evidence>
<organism evidence="6 7">
    <name type="scientific">Lautropia mirabilis ATCC 51599</name>
    <dbReference type="NCBI Taxonomy" id="887898"/>
    <lineage>
        <taxon>Bacteria</taxon>
        <taxon>Pseudomonadati</taxon>
        <taxon>Pseudomonadota</taxon>
        <taxon>Betaproteobacteria</taxon>
        <taxon>Burkholderiales</taxon>
        <taxon>Burkholderiaceae</taxon>
        <taxon>Lautropia</taxon>
    </lineage>
</organism>
<dbReference type="InterPro" id="IPR032466">
    <property type="entry name" value="Metal_Hydrolase"/>
</dbReference>
<dbReference type="GO" id="GO:0004725">
    <property type="term" value="F:protein tyrosine phosphatase activity"/>
    <property type="evidence" value="ECO:0007669"/>
    <property type="project" value="UniProtKB-EC"/>
</dbReference>
<dbReference type="SUPFAM" id="SSF51556">
    <property type="entry name" value="Metallo-dependent hydrolases"/>
    <property type="match status" value="1"/>
</dbReference>
<dbReference type="EC" id="3.1.3.48" evidence="2"/>
<dbReference type="HOGENOM" id="CLU_085966_1_0_4"/>
<dbReference type="PANTHER" id="PTHR39181">
    <property type="entry name" value="TYROSINE-PROTEIN PHOSPHATASE YWQE"/>
    <property type="match status" value="1"/>
</dbReference>